<name>A0A9D3Z059_DREPO</name>
<protein>
    <submittedName>
        <fullName evidence="2">Uncharacterized protein</fullName>
    </submittedName>
</protein>
<proteinExistence type="predicted"/>
<reference evidence="2" key="2">
    <citation type="submission" date="2020-11" db="EMBL/GenBank/DDBJ databases">
        <authorList>
            <person name="McCartney M.A."/>
            <person name="Auch B."/>
            <person name="Kono T."/>
            <person name="Mallez S."/>
            <person name="Becker A."/>
            <person name="Gohl D.M."/>
            <person name="Silverstein K.A.T."/>
            <person name="Koren S."/>
            <person name="Bechman K.B."/>
            <person name="Herman A."/>
            <person name="Abrahante J.E."/>
            <person name="Garbe J."/>
        </authorList>
    </citation>
    <scope>NUCLEOTIDE SEQUENCE</scope>
    <source>
        <strain evidence="2">Duluth1</strain>
        <tissue evidence="2">Whole animal</tissue>
    </source>
</reference>
<feature type="compositionally biased region" description="Polar residues" evidence="1">
    <location>
        <begin position="42"/>
        <end position="55"/>
    </location>
</feature>
<accession>A0A9D3Z059</accession>
<comment type="caution">
    <text evidence="2">The sequence shown here is derived from an EMBL/GenBank/DDBJ whole genome shotgun (WGS) entry which is preliminary data.</text>
</comment>
<keyword evidence="3" id="KW-1185">Reference proteome</keyword>
<evidence type="ECO:0000256" key="1">
    <source>
        <dbReference type="SAM" id="MobiDB-lite"/>
    </source>
</evidence>
<sequence>MVSDPQFMNSMTANELAAVIILRFWSLHGAGPSVYEHHESTRTSGSHLLEIQSSP</sequence>
<evidence type="ECO:0000313" key="2">
    <source>
        <dbReference type="EMBL" id="KAH3708261.1"/>
    </source>
</evidence>
<gene>
    <name evidence="2" type="ORF">DPMN_067708</name>
</gene>
<dbReference type="AlphaFoldDB" id="A0A9D3Z059"/>
<dbReference type="Proteomes" id="UP000828390">
    <property type="component" value="Unassembled WGS sequence"/>
</dbReference>
<feature type="region of interest" description="Disordered" evidence="1">
    <location>
        <begin position="34"/>
        <end position="55"/>
    </location>
</feature>
<dbReference type="EMBL" id="JAIWYP010000014">
    <property type="protein sequence ID" value="KAH3708261.1"/>
    <property type="molecule type" value="Genomic_DNA"/>
</dbReference>
<evidence type="ECO:0000313" key="3">
    <source>
        <dbReference type="Proteomes" id="UP000828390"/>
    </source>
</evidence>
<organism evidence="2 3">
    <name type="scientific">Dreissena polymorpha</name>
    <name type="common">Zebra mussel</name>
    <name type="synonym">Mytilus polymorpha</name>
    <dbReference type="NCBI Taxonomy" id="45954"/>
    <lineage>
        <taxon>Eukaryota</taxon>
        <taxon>Metazoa</taxon>
        <taxon>Spiralia</taxon>
        <taxon>Lophotrochozoa</taxon>
        <taxon>Mollusca</taxon>
        <taxon>Bivalvia</taxon>
        <taxon>Autobranchia</taxon>
        <taxon>Heteroconchia</taxon>
        <taxon>Euheterodonta</taxon>
        <taxon>Imparidentia</taxon>
        <taxon>Neoheterodontei</taxon>
        <taxon>Myida</taxon>
        <taxon>Dreissenoidea</taxon>
        <taxon>Dreissenidae</taxon>
        <taxon>Dreissena</taxon>
    </lineage>
</organism>
<reference evidence="2" key="1">
    <citation type="journal article" date="2019" name="bioRxiv">
        <title>The Genome of the Zebra Mussel, Dreissena polymorpha: A Resource for Invasive Species Research.</title>
        <authorList>
            <person name="McCartney M.A."/>
            <person name="Auch B."/>
            <person name="Kono T."/>
            <person name="Mallez S."/>
            <person name="Zhang Y."/>
            <person name="Obille A."/>
            <person name="Becker A."/>
            <person name="Abrahante J.E."/>
            <person name="Garbe J."/>
            <person name="Badalamenti J.P."/>
            <person name="Herman A."/>
            <person name="Mangelson H."/>
            <person name="Liachko I."/>
            <person name="Sullivan S."/>
            <person name="Sone E.D."/>
            <person name="Koren S."/>
            <person name="Silverstein K.A.T."/>
            <person name="Beckman K.B."/>
            <person name="Gohl D.M."/>
        </authorList>
    </citation>
    <scope>NUCLEOTIDE SEQUENCE</scope>
    <source>
        <strain evidence="2">Duluth1</strain>
        <tissue evidence="2">Whole animal</tissue>
    </source>
</reference>